<accession>A0A9D1LC68</accession>
<dbReference type="InterPro" id="IPR026989">
    <property type="entry name" value="TnpV"/>
</dbReference>
<evidence type="ECO:0000313" key="2">
    <source>
        <dbReference type="Proteomes" id="UP000824072"/>
    </source>
</evidence>
<comment type="caution">
    <text evidence="1">The sequence shown here is derived from an EMBL/GenBank/DDBJ whole genome shotgun (WGS) entry which is preliminary data.</text>
</comment>
<sequence length="127" mass="15007">MSKLEKRIHDEKNGLDYVLVGDYYIPALIFPEGRRHIGKWGRMHRAYLKEHHPNRYNALLLSGKLGTYLADLDEQAQVRFETIVRQIKAVEQITEELKNRDWLGWLQGMNSITNRAEEILREEMICL</sequence>
<protein>
    <submittedName>
        <fullName evidence="1">TnpV protein</fullName>
    </submittedName>
</protein>
<dbReference type="Proteomes" id="UP000824072">
    <property type="component" value="Unassembled WGS sequence"/>
</dbReference>
<evidence type="ECO:0000313" key="1">
    <source>
        <dbReference type="EMBL" id="HIU34120.1"/>
    </source>
</evidence>
<gene>
    <name evidence="1" type="ORF">IAB02_06105</name>
</gene>
<reference evidence="1" key="1">
    <citation type="submission" date="2020-10" db="EMBL/GenBank/DDBJ databases">
        <authorList>
            <person name="Gilroy R."/>
        </authorList>
    </citation>
    <scope>NUCLEOTIDE SEQUENCE</scope>
    <source>
        <strain evidence="1">ChiHcec3-11533</strain>
    </source>
</reference>
<dbReference type="EMBL" id="DVMU01000136">
    <property type="protein sequence ID" value="HIU34120.1"/>
    <property type="molecule type" value="Genomic_DNA"/>
</dbReference>
<organism evidence="1 2">
    <name type="scientific">Candidatus Pullichristensenella excrementigallinarum</name>
    <dbReference type="NCBI Taxonomy" id="2840907"/>
    <lineage>
        <taxon>Bacteria</taxon>
        <taxon>Bacillati</taxon>
        <taxon>Bacillota</taxon>
        <taxon>Clostridia</taxon>
        <taxon>Candidatus Pullichristensenella</taxon>
    </lineage>
</organism>
<reference evidence="1" key="2">
    <citation type="journal article" date="2021" name="PeerJ">
        <title>Extensive microbial diversity within the chicken gut microbiome revealed by metagenomics and culture.</title>
        <authorList>
            <person name="Gilroy R."/>
            <person name="Ravi A."/>
            <person name="Getino M."/>
            <person name="Pursley I."/>
            <person name="Horton D.L."/>
            <person name="Alikhan N.F."/>
            <person name="Baker D."/>
            <person name="Gharbi K."/>
            <person name="Hall N."/>
            <person name="Watson M."/>
            <person name="Adriaenssens E.M."/>
            <person name="Foster-Nyarko E."/>
            <person name="Jarju S."/>
            <person name="Secka A."/>
            <person name="Antonio M."/>
            <person name="Oren A."/>
            <person name="Chaudhuri R.R."/>
            <person name="La Ragione R."/>
            <person name="Hildebrand F."/>
            <person name="Pallen M.J."/>
        </authorList>
    </citation>
    <scope>NUCLEOTIDE SEQUENCE</scope>
    <source>
        <strain evidence="1">ChiHcec3-11533</strain>
    </source>
</reference>
<dbReference type="AlphaFoldDB" id="A0A9D1LC68"/>
<dbReference type="Pfam" id="PF14198">
    <property type="entry name" value="TnpV"/>
    <property type="match status" value="1"/>
</dbReference>
<proteinExistence type="predicted"/>
<name>A0A9D1LC68_9FIRM</name>